<feature type="compositionally biased region" description="Acidic residues" evidence="1">
    <location>
        <begin position="40"/>
        <end position="49"/>
    </location>
</feature>
<comment type="caution">
    <text evidence="2">The sequence shown here is derived from an EMBL/GenBank/DDBJ whole genome shotgun (WGS) entry which is preliminary data.</text>
</comment>
<evidence type="ECO:0000313" key="2">
    <source>
        <dbReference type="EMBL" id="GFD25273.1"/>
    </source>
</evidence>
<gene>
    <name evidence="2" type="ORF">Tci_897242</name>
</gene>
<protein>
    <submittedName>
        <fullName evidence="2">Uncharacterized protein</fullName>
    </submittedName>
</protein>
<name>A0A699UT54_TANCI</name>
<feature type="compositionally biased region" description="Basic and acidic residues" evidence="1">
    <location>
        <begin position="1"/>
        <end position="10"/>
    </location>
</feature>
<accession>A0A699UT54</accession>
<dbReference type="AlphaFoldDB" id="A0A699UT54"/>
<sequence>EDPKEDHANGGDDDDDEEEGNLALAESTTLHVVDPIPSAEDTEVFETDESAPTPPIPSPRLRKARISIRPQTPMLAAIEALIVAVVVALPSSSPP</sequence>
<dbReference type="EMBL" id="BKCJ011359362">
    <property type="protein sequence ID" value="GFD25273.1"/>
    <property type="molecule type" value="Genomic_DNA"/>
</dbReference>
<feature type="non-terminal residue" evidence="2">
    <location>
        <position position="95"/>
    </location>
</feature>
<feature type="non-terminal residue" evidence="2">
    <location>
        <position position="1"/>
    </location>
</feature>
<feature type="region of interest" description="Disordered" evidence="1">
    <location>
        <begin position="1"/>
        <end position="63"/>
    </location>
</feature>
<reference evidence="2" key="1">
    <citation type="journal article" date="2019" name="Sci. Rep.">
        <title>Draft genome of Tanacetum cinerariifolium, the natural source of mosquito coil.</title>
        <authorList>
            <person name="Yamashiro T."/>
            <person name="Shiraishi A."/>
            <person name="Satake H."/>
            <person name="Nakayama K."/>
        </authorList>
    </citation>
    <scope>NUCLEOTIDE SEQUENCE</scope>
</reference>
<evidence type="ECO:0000256" key="1">
    <source>
        <dbReference type="SAM" id="MobiDB-lite"/>
    </source>
</evidence>
<feature type="compositionally biased region" description="Acidic residues" evidence="1">
    <location>
        <begin position="11"/>
        <end position="20"/>
    </location>
</feature>
<organism evidence="2">
    <name type="scientific">Tanacetum cinerariifolium</name>
    <name type="common">Dalmatian daisy</name>
    <name type="synonym">Chrysanthemum cinerariifolium</name>
    <dbReference type="NCBI Taxonomy" id="118510"/>
    <lineage>
        <taxon>Eukaryota</taxon>
        <taxon>Viridiplantae</taxon>
        <taxon>Streptophyta</taxon>
        <taxon>Embryophyta</taxon>
        <taxon>Tracheophyta</taxon>
        <taxon>Spermatophyta</taxon>
        <taxon>Magnoliopsida</taxon>
        <taxon>eudicotyledons</taxon>
        <taxon>Gunneridae</taxon>
        <taxon>Pentapetalae</taxon>
        <taxon>asterids</taxon>
        <taxon>campanulids</taxon>
        <taxon>Asterales</taxon>
        <taxon>Asteraceae</taxon>
        <taxon>Asteroideae</taxon>
        <taxon>Anthemideae</taxon>
        <taxon>Anthemidinae</taxon>
        <taxon>Tanacetum</taxon>
    </lineage>
</organism>
<proteinExistence type="predicted"/>